<evidence type="ECO:0000256" key="1">
    <source>
        <dbReference type="SAM" id="Phobius"/>
    </source>
</evidence>
<dbReference type="Pfam" id="PF09911">
    <property type="entry name" value="DUF2140"/>
    <property type="match status" value="1"/>
</dbReference>
<keyword evidence="3" id="KW-1185">Reference proteome</keyword>
<accession>A0ABT0XLT1</accession>
<organism evidence="2 3">
    <name type="scientific">Alkalicoccobacillus plakortidis</name>
    <dbReference type="NCBI Taxonomy" id="444060"/>
    <lineage>
        <taxon>Bacteria</taxon>
        <taxon>Bacillati</taxon>
        <taxon>Bacillota</taxon>
        <taxon>Bacilli</taxon>
        <taxon>Bacillales</taxon>
        <taxon>Bacillaceae</taxon>
        <taxon>Alkalicoccobacillus</taxon>
    </lineage>
</organism>
<evidence type="ECO:0000313" key="3">
    <source>
        <dbReference type="Proteomes" id="UP001203665"/>
    </source>
</evidence>
<keyword evidence="1" id="KW-1133">Transmembrane helix</keyword>
<protein>
    <submittedName>
        <fullName evidence="2">YpmS family protein</fullName>
    </submittedName>
</protein>
<gene>
    <name evidence="2" type="ORF">NDM98_15170</name>
</gene>
<keyword evidence="1" id="KW-0812">Transmembrane</keyword>
<dbReference type="RefSeq" id="WP_251609580.1">
    <property type="nucleotide sequence ID" value="NZ_JAMQJY010000002.1"/>
</dbReference>
<name>A0ABT0XLT1_9BACI</name>
<dbReference type="EMBL" id="JAMQJY010000002">
    <property type="protein sequence ID" value="MCM2676675.1"/>
    <property type="molecule type" value="Genomic_DNA"/>
</dbReference>
<comment type="caution">
    <text evidence="2">The sequence shown here is derived from an EMBL/GenBank/DDBJ whole genome shotgun (WGS) entry which is preliminary data.</text>
</comment>
<feature type="transmembrane region" description="Helical" evidence="1">
    <location>
        <begin position="12"/>
        <end position="34"/>
    </location>
</feature>
<proteinExistence type="predicted"/>
<dbReference type="InterPro" id="IPR018672">
    <property type="entry name" value="DUF2140"/>
</dbReference>
<evidence type="ECO:0000313" key="2">
    <source>
        <dbReference type="EMBL" id="MCM2676675.1"/>
    </source>
</evidence>
<dbReference type="Proteomes" id="UP001203665">
    <property type="component" value="Unassembled WGS sequence"/>
</dbReference>
<sequence>MRSSKNGWKFAFFLLAAVVFILIIVLFIMVRTFFPEAEESHYTPNLPANEEGLLTISSTREQMNQLIAEASSQLEEETPYTVELLSDFVEFRSTFSILGQSVPISVEFEPEVANSGDLLLTAESFSFGIFNIPSDQAMQLLKNNTELPDWIVIHPSESMIEVQVTNAQFDDRYSFRVQAFDLANDEIEVEMFVNE</sequence>
<keyword evidence="1" id="KW-0472">Membrane</keyword>
<reference evidence="2" key="1">
    <citation type="submission" date="2022-06" db="EMBL/GenBank/DDBJ databases">
        <title>Alkalicoccobacillus porphyridii sp. nov., isolated from a marine red alga, Porphyridium purpureum and reclassification of Shouchella plakortidis and Shouchella gibsonii as Alkalicoccobacillus plakortidis comb. nov. and Alkalicoccobacillus gibsonii comb. nov.</title>
        <authorList>
            <person name="Kim K.H."/>
            <person name="Lee J.K."/>
            <person name="Han D.M."/>
            <person name="Baek J.H."/>
            <person name="Jeon C.O."/>
        </authorList>
    </citation>
    <scope>NUCLEOTIDE SEQUENCE</scope>
    <source>
        <strain evidence="2">DSM 19153</strain>
    </source>
</reference>